<gene>
    <name evidence="1" type="ORF">GLYMA_14G209300</name>
</gene>
<dbReference type="EnsemblPlants" id="KRH17258">
    <property type="protein sequence ID" value="KRH17258"/>
    <property type="gene ID" value="GLYMA_14G209300"/>
</dbReference>
<organism evidence="2">
    <name type="scientific">Glycine max</name>
    <name type="common">Soybean</name>
    <name type="synonym">Glycine hispida</name>
    <dbReference type="NCBI Taxonomy" id="3847"/>
    <lineage>
        <taxon>Eukaryota</taxon>
        <taxon>Viridiplantae</taxon>
        <taxon>Streptophyta</taxon>
        <taxon>Embryophyta</taxon>
        <taxon>Tracheophyta</taxon>
        <taxon>Spermatophyta</taxon>
        <taxon>Magnoliopsida</taxon>
        <taxon>eudicotyledons</taxon>
        <taxon>Gunneridae</taxon>
        <taxon>Pentapetalae</taxon>
        <taxon>rosids</taxon>
        <taxon>fabids</taxon>
        <taxon>Fabales</taxon>
        <taxon>Fabaceae</taxon>
        <taxon>Papilionoideae</taxon>
        <taxon>50 kb inversion clade</taxon>
        <taxon>NPAAA clade</taxon>
        <taxon>indigoferoid/millettioid clade</taxon>
        <taxon>Phaseoleae</taxon>
        <taxon>Glycine</taxon>
        <taxon>Glycine subgen. Soja</taxon>
    </lineage>
</organism>
<evidence type="ECO:0000313" key="3">
    <source>
        <dbReference type="Proteomes" id="UP000008827"/>
    </source>
</evidence>
<reference evidence="1" key="3">
    <citation type="submission" date="2018-07" db="EMBL/GenBank/DDBJ databases">
        <title>WGS assembly of Glycine max.</title>
        <authorList>
            <person name="Schmutz J."/>
            <person name="Cannon S."/>
            <person name="Schlueter J."/>
            <person name="Ma J."/>
            <person name="Mitros T."/>
            <person name="Nelson W."/>
            <person name="Hyten D."/>
            <person name="Song Q."/>
            <person name="Thelen J."/>
            <person name="Cheng J."/>
            <person name="Xu D."/>
            <person name="Hellsten U."/>
            <person name="May G."/>
            <person name="Yu Y."/>
            <person name="Sakurai T."/>
            <person name="Umezawa T."/>
            <person name="Bhattacharyya M."/>
            <person name="Sandhu D."/>
            <person name="Valliyodan B."/>
            <person name="Lindquist E."/>
            <person name="Peto M."/>
            <person name="Grant D."/>
            <person name="Shu S."/>
            <person name="Goodstein D."/>
            <person name="Barry K."/>
            <person name="Futrell-Griggs M."/>
            <person name="Abernathy B."/>
            <person name="Du J."/>
            <person name="Tian Z."/>
            <person name="Zhu L."/>
            <person name="Gill N."/>
            <person name="Joshi T."/>
            <person name="Libault M."/>
            <person name="Sethuraman A."/>
            <person name="Zhang X."/>
            <person name="Shinozaki K."/>
            <person name="Nguyen H."/>
            <person name="Wing R."/>
            <person name="Cregan P."/>
            <person name="Specht J."/>
            <person name="Grimwood J."/>
            <person name="Rokhsar D."/>
            <person name="Stacey G."/>
            <person name="Shoemaker R."/>
            <person name="Jackson S."/>
        </authorList>
    </citation>
    <scope>NUCLEOTIDE SEQUENCE</scope>
    <source>
        <tissue evidence="1">Callus</tissue>
    </source>
</reference>
<dbReference type="HOGENOM" id="CLU_2594532_0_0_1"/>
<proteinExistence type="predicted"/>
<dbReference type="AlphaFoldDB" id="K7M8B5"/>
<dbReference type="PaxDb" id="3847-GLYMA14G38990.1"/>
<sequence length="80" mass="9350">MLFLPEFKITFGCYICRVINGNRGSGKESKESCGYSGVGLFLRLELSLCCFFLGHIYSSFCCFTFQSFQNIFWLWLYFSF</sequence>
<accession>K7M8B5</accession>
<evidence type="ECO:0000313" key="1">
    <source>
        <dbReference type="EMBL" id="KRH17258.1"/>
    </source>
</evidence>
<reference evidence="1 2" key="1">
    <citation type="journal article" date="2010" name="Nature">
        <title>Genome sequence of the palaeopolyploid soybean.</title>
        <authorList>
            <person name="Schmutz J."/>
            <person name="Cannon S.B."/>
            <person name="Schlueter J."/>
            <person name="Ma J."/>
            <person name="Mitros T."/>
            <person name="Nelson W."/>
            <person name="Hyten D.L."/>
            <person name="Song Q."/>
            <person name="Thelen J.J."/>
            <person name="Cheng J."/>
            <person name="Xu D."/>
            <person name="Hellsten U."/>
            <person name="May G.D."/>
            <person name="Yu Y."/>
            <person name="Sakurai T."/>
            <person name="Umezawa T."/>
            <person name="Bhattacharyya M.K."/>
            <person name="Sandhu D."/>
            <person name="Valliyodan B."/>
            <person name="Lindquist E."/>
            <person name="Peto M."/>
            <person name="Grant D."/>
            <person name="Shu S."/>
            <person name="Goodstein D."/>
            <person name="Barry K."/>
            <person name="Futrell-Griggs M."/>
            <person name="Abernathy B."/>
            <person name="Du J."/>
            <person name="Tian Z."/>
            <person name="Zhu L."/>
            <person name="Gill N."/>
            <person name="Joshi T."/>
            <person name="Libault M."/>
            <person name="Sethuraman A."/>
            <person name="Zhang X.-C."/>
            <person name="Shinozaki K."/>
            <person name="Nguyen H.T."/>
            <person name="Wing R.A."/>
            <person name="Cregan P."/>
            <person name="Specht J."/>
            <person name="Grimwood J."/>
            <person name="Rokhsar D."/>
            <person name="Stacey G."/>
            <person name="Shoemaker R.C."/>
            <person name="Jackson S.A."/>
        </authorList>
    </citation>
    <scope>NUCLEOTIDE SEQUENCE [LARGE SCALE GENOMIC DNA]</scope>
    <source>
        <strain evidence="2">cv. Williams 82</strain>
        <tissue evidence="1">Callus</tissue>
    </source>
</reference>
<dbReference type="Gramene" id="KRH17258">
    <property type="protein sequence ID" value="KRH17258"/>
    <property type="gene ID" value="GLYMA_14G209300"/>
</dbReference>
<keyword evidence="3" id="KW-1185">Reference proteome</keyword>
<reference evidence="2" key="2">
    <citation type="submission" date="2018-02" db="UniProtKB">
        <authorList>
            <consortium name="EnsemblPlants"/>
        </authorList>
    </citation>
    <scope>IDENTIFICATION</scope>
    <source>
        <strain evidence="2">Williams 82</strain>
    </source>
</reference>
<dbReference type="EMBL" id="CM000847">
    <property type="protein sequence ID" value="KRH17258.1"/>
    <property type="molecule type" value="Genomic_DNA"/>
</dbReference>
<protein>
    <submittedName>
        <fullName evidence="1 2">Uncharacterized protein</fullName>
    </submittedName>
</protein>
<name>K7M8B5_SOYBN</name>
<dbReference type="InParanoid" id="K7M8B5"/>
<dbReference type="Proteomes" id="UP000008827">
    <property type="component" value="Chromosome 14"/>
</dbReference>
<evidence type="ECO:0000313" key="2">
    <source>
        <dbReference type="EnsemblPlants" id="KRH17258"/>
    </source>
</evidence>